<gene>
    <name evidence="1" type="ORF">SAMN05421882_10971</name>
</gene>
<evidence type="ECO:0008006" key="3">
    <source>
        <dbReference type="Google" id="ProtNLM"/>
    </source>
</evidence>
<feature type="non-terminal residue" evidence="1">
    <location>
        <position position="1"/>
    </location>
</feature>
<reference evidence="1 2" key="1">
    <citation type="submission" date="2016-10" db="EMBL/GenBank/DDBJ databases">
        <authorList>
            <person name="de Groot N.N."/>
        </authorList>
    </citation>
    <scope>NUCLEOTIDE SEQUENCE [LARGE SCALE GENOMIC DNA]</scope>
    <source>
        <strain evidence="1 2">Nm110</strain>
    </source>
</reference>
<protein>
    <recommendedName>
        <fullName evidence="3">Transposase DDE domain-containing protein</fullName>
    </recommendedName>
</protein>
<dbReference type="EMBL" id="FNNH01000097">
    <property type="protein sequence ID" value="SDX21615.1"/>
    <property type="molecule type" value="Genomic_DNA"/>
</dbReference>
<dbReference type="AlphaFoldDB" id="A0A1H2ZW57"/>
<evidence type="ECO:0000313" key="2">
    <source>
        <dbReference type="Proteomes" id="UP000183454"/>
    </source>
</evidence>
<organism evidence="1 2">
    <name type="scientific">Nitrosomonas communis</name>
    <dbReference type="NCBI Taxonomy" id="44574"/>
    <lineage>
        <taxon>Bacteria</taxon>
        <taxon>Pseudomonadati</taxon>
        <taxon>Pseudomonadota</taxon>
        <taxon>Betaproteobacteria</taxon>
        <taxon>Nitrosomonadales</taxon>
        <taxon>Nitrosomonadaceae</taxon>
        <taxon>Nitrosomonas</taxon>
    </lineage>
</organism>
<proteinExistence type="predicted"/>
<sequence length="51" mass="5861">ELNGITLRTIGRERAKVQIGLLNLVYNIKRVVTLIRKGYFSFDRIIAPEMA</sequence>
<evidence type="ECO:0000313" key="1">
    <source>
        <dbReference type="EMBL" id="SDX21615.1"/>
    </source>
</evidence>
<name>A0A1H2ZW57_9PROT</name>
<accession>A0A1H2ZW57</accession>
<dbReference type="Proteomes" id="UP000183454">
    <property type="component" value="Unassembled WGS sequence"/>
</dbReference>